<name>A0A1G7XAL6_ANETH</name>
<protein>
    <recommendedName>
        <fullName evidence="3">Glycosyl transferase</fullName>
    </recommendedName>
</protein>
<dbReference type="Proteomes" id="UP000198956">
    <property type="component" value="Unassembled WGS sequence"/>
</dbReference>
<evidence type="ECO:0000313" key="1">
    <source>
        <dbReference type="EMBL" id="SDG81226.1"/>
    </source>
</evidence>
<gene>
    <name evidence="1" type="ORF">SAMN04489735_1003105</name>
</gene>
<proteinExistence type="predicted"/>
<accession>A0A1G7XAL6</accession>
<dbReference type="OrthoDB" id="9795873at2"/>
<dbReference type="InterPro" id="IPR008928">
    <property type="entry name" value="6-hairpin_glycosidase_sf"/>
</dbReference>
<reference evidence="1 2" key="1">
    <citation type="submission" date="2016-10" db="EMBL/GenBank/DDBJ databases">
        <authorList>
            <person name="de Groot N.N."/>
        </authorList>
    </citation>
    <scope>NUCLEOTIDE SEQUENCE [LARGE SCALE GENOMIC DNA]</scope>
    <source>
        <strain evidence="1 2">L 420-91</strain>
    </source>
</reference>
<dbReference type="AlphaFoldDB" id="A0A1G7XAL6"/>
<dbReference type="SUPFAM" id="SSF48208">
    <property type="entry name" value="Six-hairpin glycosidases"/>
    <property type="match status" value="1"/>
</dbReference>
<dbReference type="EMBL" id="FNDE01000003">
    <property type="protein sequence ID" value="SDG81226.1"/>
    <property type="molecule type" value="Genomic_DNA"/>
</dbReference>
<evidence type="ECO:0008006" key="3">
    <source>
        <dbReference type="Google" id="ProtNLM"/>
    </source>
</evidence>
<evidence type="ECO:0000313" key="2">
    <source>
        <dbReference type="Proteomes" id="UP000198956"/>
    </source>
</evidence>
<sequence length="372" mass="43134">MYPYTVSFRHLERMTDDTGLLEHSLGMIPRRKEGYTTDDNARALWVCLEWLHYYSLIPNESQKEKLFHLIDRYLAFLLWAQREDGHFHNNFAYDRTPEPERPSDDCLGRALWASAITIVKLRHDQERLLAAEQIFDKGMEPCAQMAYPRGWAYALAACSLLAGNLTKIKETLERWGAGMESVLRSRVRLFENKLTELYRCHARAGWHWFEPVMTYSNGAFPWAMLHAYNVTEKQETRQIAKESLDFLIEKMTAPQGWIRPIGNRGWCTEETRSKWDQQPIEVMKLALASAQAYRVLGDLIYWEVLNKCRSWFYGNNDWQTPLVNFQEGSCHDGLTPKGINGNQGAESTIAYLLTEANYSILKLEVEANVCCV</sequence>
<dbReference type="GO" id="GO:0005975">
    <property type="term" value="P:carbohydrate metabolic process"/>
    <property type="evidence" value="ECO:0007669"/>
    <property type="project" value="InterPro"/>
</dbReference>
<organism evidence="1 2">
    <name type="scientific">Aneurinibacillus thermoaerophilus</name>
    <dbReference type="NCBI Taxonomy" id="143495"/>
    <lineage>
        <taxon>Bacteria</taxon>
        <taxon>Bacillati</taxon>
        <taxon>Bacillota</taxon>
        <taxon>Bacilli</taxon>
        <taxon>Bacillales</taxon>
        <taxon>Paenibacillaceae</taxon>
        <taxon>Aneurinibacillus group</taxon>
        <taxon>Aneurinibacillus</taxon>
    </lineage>
</organism>
<dbReference type="RefSeq" id="WP_057899015.1">
    <property type="nucleotide sequence ID" value="NZ_FNDE01000003.1"/>
</dbReference>